<keyword evidence="3" id="KW-1185">Reference proteome</keyword>
<accession>A9UV55</accession>
<protein>
    <recommendedName>
        <fullName evidence="4">MYG1 protein</fullName>
    </recommendedName>
</protein>
<dbReference type="PANTHER" id="PTHR11215">
    <property type="entry name" value="METAL DEPENDENT HYDROLASE - RELATED"/>
    <property type="match status" value="1"/>
</dbReference>
<gene>
    <name evidence="2" type="ORF">MONBRDRAFT_20236</name>
</gene>
<dbReference type="GO" id="GO:0005634">
    <property type="term" value="C:nucleus"/>
    <property type="evidence" value="ECO:0000318"/>
    <property type="project" value="GO_Central"/>
</dbReference>
<dbReference type="Pfam" id="PF03690">
    <property type="entry name" value="MYG1_exonuc"/>
    <property type="match status" value="1"/>
</dbReference>
<evidence type="ECO:0000256" key="1">
    <source>
        <dbReference type="ARBA" id="ARBA00010105"/>
    </source>
</evidence>
<reference evidence="2 3" key="1">
    <citation type="journal article" date="2008" name="Nature">
        <title>The genome of the choanoflagellate Monosiga brevicollis and the origin of metazoans.</title>
        <authorList>
            <consortium name="JGI Sequencing"/>
            <person name="King N."/>
            <person name="Westbrook M.J."/>
            <person name="Young S.L."/>
            <person name="Kuo A."/>
            <person name="Abedin M."/>
            <person name="Chapman J."/>
            <person name="Fairclough S."/>
            <person name="Hellsten U."/>
            <person name="Isogai Y."/>
            <person name="Letunic I."/>
            <person name="Marr M."/>
            <person name="Pincus D."/>
            <person name="Putnam N."/>
            <person name="Rokas A."/>
            <person name="Wright K.J."/>
            <person name="Zuzow R."/>
            <person name="Dirks W."/>
            <person name="Good M."/>
            <person name="Goodstein D."/>
            <person name="Lemons D."/>
            <person name="Li W."/>
            <person name="Lyons J.B."/>
            <person name="Morris A."/>
            <person name="Nichols S."/>
            <person name="Richter D.J."/>
            <person name="Salamov A."/>
            <person name="Bork P."/>
            <person name="Lim W.A."/>
            <person name="Manning G."/>
            <person name="Miller W.T."/>
            <person name="McGinnis W."/>
            <person name="Shapiro H."/>
            <person name="Tjian R."/>
            <person name="Grigoriev I.V."/>
            <person name="Rokhsar D."/>
        </authorList>
    </citation>
    <scope>NUCLEOTIDE SEQUENCE [LARGE SCALE GENOMIC DNA]</scope>
    <source>
        <strain evidence="3">MX1 / ATCC 50154</strain>
    </source>
</reference>
<evidence type="ECO:0000313" key="2">
    <source>
        <dbReference type="EMBL" id="EDQ90835.1"/>
    </source>
</evidence>
<proteinExistence type="inferred from homology"/>
<dbReference type="KEGG" id="mbr:MONBRDRAFT_20236"/>
<name>A9UV55_MONBE</name>
<dbReference type="EMBL" id="CH991546">
    <property type="protein sequence ID" value="EDQ90835.1"/>
    <property type="molecule type" value="Genomic_DNA"/>
</dbReference>
<dbReference type="STRING" id="81824.A9UV55"/>
<dbReference type="InParanoid" id="A9UV55"/>
<organism evidence="2 3">
    <name type="scientific">Monosiga brevicollis</name>
    <name type="common">Choanoflagellate</name>
    <dbReference type="NCBI Taxonomy" id="81824"/>
    <lineage>
        <taxon>Eukaryota</taxon>
        <taxon>Choanoflagellata</taxon>
        <taxon>Craspedida</taxon>
        <taxon>Salpingoecidae</taxon>
        <taxon>Monosiga</taxon>
    </lineage>
</organism>
<dbReference type="PANTHER" id="PTHR11215:SF1">
    <property type="entry name" value="MYG1 EXONUCLEASE"/>
    <property type="match status" value="1"/>
</dbReference>
<dbReference type="RefSeq" id="XP_001744132.1">
    <property type="nucleotide sequence ID" value="XM_001744080.1"/>
</dbReference>
<comment type="similarity">
    <text evidence="1">Belongs to the MYG1 family.</text>
</comment>
<dbReference type="AlphaFoldDB" id="A9UV55"/>
<sequence length="327" mass="36465">MVKIGTHDGTFHCDEALACFLLKRLPEYQDAEIVRTRDLEKLKACDIVVDVGAVFDPATHRYDHHQREFQETMTTLSGGKYRWSTRLSSAGLVYYHFGKAIIAAILPDASAEQIDTLFSKMYGGFVEEIDAVDNGVSQYEEGSPKYHIGSTVSTRVGRINPSWKETDTDMMPRFERAMALVGGEFVEVLKSYYESWLPARDVVKEALETRFEVDPSGEIIKLPIWCPWKSHLYDLEAEMGTEEKPINIKYALYVDSHNAWRVLCASITPGSFVCRKALPEAWRGLRDADLEAKSGIAGATFVHASGFTGGNKTYEGALAMAKAGLEA</sequence>
<dbReference type="GO" id="GO:0005737">
    <property type="term" value="C:cytoplasm"/>
    <property type="evidence" value="ECO:0000318"/>
    <property type="project" value="GO_Central"/>
</dbReference>
<dbReference type="OMA" id="FHCDEVV"/>
<dbReference type="eggNOG" id="KOG2948">
    <property type="taxonomic scope" value="Eukaryota"/>
</dbReference>
<dbReference type="GeneID" id="5889451"/>
<evidence type="ECO:0000313" key="3">
    <source>
        <dbReference type="Proteomes" id="UP000001357"/>
    </source>
</evidence>
<evidence type="ECO:0008006" key="4">
    <source>
        <dbReference type="Google" id="ProtNLM"/>
    </source>
</evidence>
<dbReference type="InterPro" id="IPR003226">
    <property type="entry name" value="MYG1_exonuclease"/>
</dbReference>
<dbReference type="FunCoup" id="A9UV55">
    <property type="interactions" value="1851"/>
</dbReference>
<dbReference type="Proteomes" id="UP000001357">
    <property type="component" value="Unassembled WGS sequence"/>
</dbReference>